<name>A0A1G8TGM0_9RHOB</name>
<dbReference type="InterPro" id="IPR050268">
    <property type="entry name" value="NADH-dep_flavin_reductase"/>
</dbReference>
<dbReference type="Gene3D" id="3.90.79.10">
    <property type="entry name" value="Nucleoside Triphosphate Pyrophosphohydrolase"/>
    <property type="match status" value="1"/>
</dbReference>
<dbReference type="Proteomes" id="UP000199093">
    <property type="component" value="Unassembled WGS sequence"/>
</dbReference>
<dbReference type="STRING" id="555512.SAMN04487993_102951"/>
<feature type="domain" description="Flavin reductase like" evidence="2">
    <location>
        <begin position="20"/>
        <end position="164"/>
    </location>
</feature>
<protein>
    <submittedName>
        <fullName evidence="3">NADH-FMN oxidoreductase RutF, flavin reductase (DIM6/NTAB) family</fullName>
    </submittedName>
</protein>
<sequence>MPDPAPSAAPFDRADLRAAFGRFATGVTVVTTCTKAGAPAGFTANSFTSVSLDPPLLLVCIGTTSRNLALFRDGEGFAVNILAADQTDLAGRFASRGDRDRFAEVPWQAGLTGSPLLEGCAAVFDCTRHEVVAAGDHLILVGRITALRRSPRPGLIFADGRYTRPAADPALRAGAILHRAGKVLLLAGRDGGYRLPLSAPQDSTGAAIAALETDLAGAGPARVAWDSPYAIFDSADGLTRNFFFHGELAAGSDLPEGAVMVAPEALPTLAVADPGARAMLRRYAEEIGARRFGLYVDTAGPHGAVLPLTVPRSAPFQPEDIVQ</sequence>
<gene>
    <name evidence="3" type="ORF">SAMN04487993_102951</name>
</gene>
<evidence type="ECO:0000256" key="1">
    <source>
        <dbReference type="ARBA" id="ARBA00023002"/>
    </source>
</evidence>
<dbReference type="InterPro" id="IPR002563">
    <property type="entry name" value="Flavin_Rdtase-like_dom"/>
</dbReference>
<dbReference type="InterPro" id="IPR012349">
    <property type="entry name" value="Split_barrel_FMN-bd"/>
</dbReference>
<dbReference type="SMART" id="SM00903">
    <property type="entry name" value="Flavin_Reduct"/>
    <property type="match status" value="1"/>
</dbReference>
<organism evidence="3 4">
    <name type="scientific">Salipiger marinus</name>
    <dbReference type="NCBI Taxonomy" id="555512"/>
    <lineage>
        <taxon>Bacteria</taxon>
        <taxon>Pseudomonadati</taxon>
        <taxon>Pseudomonadota</taxon>
        <taxon>Alphaproteobacteria</taxon>
        <taxon>Rhodobacterales</taxon>
        <taxon>Roseobacteraceae</taxon>
        <taxon>Salipiger</taxon>
    </lineage>
</organism>
<keyword evidence="4" id="KW-1185">Reference proteome</keyword>
<dbReference type="Pfam" id="PF01613">
    <property type="entry name" value="Flavin_Reduct"/>
    <property type="match status" value="1"/>
</dbReference>
<dbReference type="AlphaFoldDB" id="A0A1G8TGM0"/>
<accession>A0A1G8TGM0</accession>
<dbReference type="RefSeq" id="WP_089851562.1">
    <property type="nucleotide sequence ID" value="NZ_FNEJ01000029.1"/>
</dbReference>
<dbReference type="EMBL" id="FNEJ01000029">
    <property type="protein sequence ID" value="SDJ40055.1"/>
    <property type="molecule type" value="Genomic_DNA"/>
</dbReference>
<evidence type="ECO:0000313" key="3">
    <source>
        <dbReference type="EMBL" id="SDJ40055.1"/>
    </source>
</evidence>
<evidence type="ECO:0000313" key="4">
    <source>
        <dbReference type="Proteomes" id="UP000199093"/>
    </source>
</evidence>
<reference evidence="3 4" key="1">
    <citation type="submission" date="2016-10" db="EMBL/GenBank/DDBJ databases">
        <authorList>
            <person name="de Groot N.N."/>
        </authorList>
    </citation>
    <scope>NUCLEOTIDE SEQUENCE [LARGE SCALE GENOMIC DNA]</scope>
    <source>
        <strain evidence="3 4">DSM 26424</strain>
    </source>
</reference>
<dbReference type="GO" id="GO:0010181">
    <property type="term" value="F:FMN binding"/>
    <property type="evidence" value="ECO:0007669"/>
    <property type="project" value="InterPro"/>
</dbReference>
<evidence type="ECO:0000259" key="2">
    <source>
        <dbReference type="SMART" id="SM00903"/>
    </source>
</evidence>
<proteinExistence type="predicted"/>
<keyword evidence="1" id="KW-0560">Oxidoreductase</keyword>
<dbReference type="GO" id="GO:0042602">
    <property type="term" value="F:riboflavin reductase (NADPH) activity"/>
    <property type="evidence" value="ECO:0007669"/>
    <property type="project" value="TreeGrafter"/>
</dbReference>
<dbReference type="Gene3D" id="2.30.110.10">
    <property type="entry name" value="Electron Transport, Fmn-binding Protein, Chain A"/>
    <property type="match status" value="1"/>
</dbReference>
<dbReference type="SUPFAM" id="SSF50475">
    <property type="entry name" value="FMN-binding split barrel"/>
    <property type="match status" value="1"/>
</dbReference>
<dbReference type="PANTHER" id="PTHR30466">
    <property type="entry name" value="FLAVIN REDUCTASE"/>
    <property type="match status" value="1"/>
</dbReference>
<dbReference type="PANTHER" id="PTHR30466:SF1">
    <property type="entry name" value="FMN REDUCTASE (NADH) RUTF"/>
    <property type="match status" value="1"/>
</dbReference>
<dbReference type="OrthoDB" id="9792858at2"/>